<sequence>MDEELNGEHLDRHFMQQVKEYETVFRTKACPSDQEIIMCWLRILTAAPESQKLARNCLMLLMYGHLNEIGYLQKPFTDMRNFGKDLNDILDSYKGLPVPSAVKSTKKEAETSKDEREIEKSFRDMYIIGKSQHKIMDSYEGLPLFKEDKSTQKDAVAGEAETIKDIRERDKHFRYMDIPGKNRKKILDNYKGLPLIKEDKSTQKHVAFCEAEIDNHVGEKDKPIKDMHIVGKHRYKIYDNYKILTLSKEDKSNQNDVVLDKAEAGKDLKEEQKRNNIEERTCNKTKGLPISTEDKSTQYYAAACEVCEKKKAFVVGKNRIDILDRSEEQPLINKDQCTQKDASTGTVTPVGYATSGGAPWLTTAAPVAAVGAAYYPAYASYAYTPVYYGSYAAYPAYYPYLRR</sequence>
<dbReference type="InParanoid" id="B4J212"/>
<dbReference type="HOGENOM" id="CLU_683848_0_0_1"/>
<dbReference type="AlphaFoldDB" id="B4J212"/>
<evidence type="ECO:0000313" key="2">
    <source>
        <dbReference type="Proteomes" id="UP000001070"/>
    </source>
</evidence>
<dbReference type="EMBL" id="CH916366">
    <property type="protein sequence ID" value="EDV95937.1"/>
    <property type="molecule type" value="Genomic_DNA"/>
</dbReference>
<reference evidence="1 2" key="1">
    <citation type="journal article" date="2007" name="Nature">
        <title>Evolution of genes and genomes on the Drosophila phylogeny.</title>
        <authorList>
            <consortium name="Drosophila 12 Genomes Consortium"/>
            <person name="Clark A.G."/>
            <person name="Eisen M.B."/>
            <person name="Smith D.R."/>
            <person name="Bergman C.M."/>
            <person name="Oliver B."/>
            <person name="Markow T.A."/>
            <person name="Kaufman T.C."/>
            <person name="Kellis M."/>
            <person name="Gelbart W."/>
            <person name="Iyer V.N."/>
            <person name="Pollard D.A."/>
            <person name="Sackton T.B."/>
            <person name="Larracuente A.M."/>
            <person name="Singh N.D."/>
            <person name="Abad J.P."/>
            <person name="Abt D.N."/>
            <person name="Adryan B."/>
            <person name="Aguade M."/>
            <person name="Akashi H."/>
            <person name="Anderson W.W."/>
            <person name="Aquadro C.F."/>
            <person name="Ardell D.H."/>
            <person name="Arguello R."/>
            <person name="Artieri C.G."/>
            <person name="Barbash D.A."/>
            <person name="Barker D."/>
            <person name="Barsanti P."/>
            <person name="Batterham P."/>
            <person name="Batzoglou S."/>
            <person name="Begun D."/>
            <person name="Bhutkar A."/>
            <person name="Blanco E."/>
            <person name="Bosak S.A."/>
            <person name="Bradley R.K."/>
            <person name="Brand A.D."/>
            <person name="Brent M.R."/>
            <person name="Brooks A.N."/>
            <person name="Brown R.H."/>
            <person name="Butlin R.K."/>
            <person name="Caggese C."/>
            <person name="Calvi B.R."/>
            <person name="Bernardo de Carvalho A."/>
            <person name="Caspi A."/>
            <person name="Castrezana S."/>
            <person name="Celniker S.E."/>
            <person name="Chang J.L."/>
            <person name="Chapple C."/>
            <person name="Chatterji S."/>
            <person name="Chinwalla A."/>
            <person name="Civetta A."/>
            <person name="Clifton S.W."/>
            <person name="Comeron J.M."/>
            <person name="Costello J.C."/>
            <person name="Coyne J.A."/>
            <person name="Daub J."/>
            <person name="David R.G."/>
            <person name="Delcher A.L."/>
            <person name="Delehaunty K."/>
            <person name="Do C.B."/>
            <person name="Ebling H."/>
            <person name="Edwards K."/>
            <person name="Eickbush T."/>
            <person name="Evans J.D."/>
            <person name="Filipski A."/>
            <person name="Findeiss S."/>
            <person name="Freyhult E."/>
            <person name="Fulton L."/>
            <person name="Fulton R."/>
            <person name="Garcia A.C."/>
            <person name="Gardiner A."/>
            <person name="Garfield D.A."/>
            <person name="Garvin B.E."/>
            <person name="Gibson G."/>
            <person name="Gilbert D."/>
            <person name="Gnerre S."/>
            <person name="Godfrey J."/>
            <person name="Good R."/>
            <person name="Gotea V."/>
            <person name="Gravely B."/>
            <person name="Greenberg A.J."/>
            <person name="Griffiths-Jones S."/>
            <person name="Gross S."/>
            <person name="Guigo R."/>
            <person name="Gustafson E.A."/>
            <person name="Haerty W."/>
            <person name="Hahn M.W."/>
            <person name="Halligan D.L."/>
            <person name="Halpern A.L."/>
            <person name="Halter G.M."/>
            <person name="Han M.V."/>
            <person name="Heger A."/>
            <person name="Hillier L."/>
            <person name="Hinrichs A.S."/>
            <person name="Holmes I."/>
            <person name="Hoskins R.A."/>
            <person name="Hubisz M.J."/>
            <person name="Hultmark D."/>
            <person name="Huntley M.A."/>
            <person name="Jaffe D.B."/>
            <person name="Jagadeeshan S."/>
            <person name="Jeck W.R."/>
            <person name="Johnson J."/>
            <person name="Jones C.D."/>
            <person name="Jordan W.C."/>
            <person name="Karpen G.H."/>
            <person name="Kataoka E."/>
            <person name="Keightley P.D."/>
            <person name="Kheradpour P."/>
            <person name="Kirkness E.F."/>
            <person name="Koerich L.B."/>
            <person name="Kristiansen K."/>
            <person name="Kudrna D."/>
            <person name="Kulathinal R.J."/>
            <person name="Kumar S."/>
            <person name="Kwok R."/>
            <person name="Lander E."/>
            <person name="Langley C.H."/>
            <person name="Lapoint R."/>
            <person name="Lazzaro B.P."/>
            <person name="Lee S.J."/>
            <person name="Levesque L."/>
            <person name="Li R."/>
            <person name="Lin C.F."/>
            <person name="Lin M.F."/>
            <person name="Lindblad-Toh K."/>
            <person name="Llopart A."/>
            <person name="Long M."/>
            <person name="Low L."/>
            <person name="Lozovsky E."/>
            <person name="Lu J."/>
            <person name="Luo M."/>
            <person name="Machado C.A."/>
            <person name="Makalowski W."/>
            <person name="Marzo M."/>
            <person name="Matsuda M."/>
            <person name="Matzkin L."/>
            <person name="McAllister B."/>
            <person name="McBride C.S."/>
            <person name="McKernan B."/>
            <person name="McKernan K."/>
            <person name="Mendez-Lago M."/>
            <person name="Minx P."/>
            <person name="Mollenhauer M.U."/>
            <person name="Montooth K."/>
            <person name="Mount S.M."/>
            <person name="Mu X."/>
            <person name="Myers E."/>
            <person name="Negre B."/>
            <person name="Newfeld S."/>
            <person name="Nielsen R."/>
            <person name="Noor M.A."/>
            <person name="O'Grady P."/>
            <person name="Pachter L."/>
            <person name="Papaceit M."/>
            <person name="Parisi M.J."/>
            <person name="Parisi M."/>
            <person name="Parts L."/>
            <person name="Pedersen J.S."/>
            <person name="Pesole G."/>
            <person name="Phillippy A.M."/>
            <person name="Ponting C.P."/>
            <person name="Pop M."/>
            <person name="Porcelli D."/>
            <person name="Powell J.R."/>
            <person name="Prohaska S."/>
            <person name="Pruitt K."/>
            <person name="Puig M."/>
            <person name="Quesneville H."/>
            <person name="Ram K.R."/>
            <person name="Rand D."/>
            <person name="Rasmussen M.D."/>
            <person name="Reed L.K."/>
            <person name="Reenan R."/>
            <person name="Reily A."/>
            <person name="Remington K.A."/>
            <person name="Rieger T.T."/>
            <person name="Ritchie M.G."/>
            <person name="Robin C."/>
            <person name="Rogers Y.H."/>
            <person name="Rohde C."/>
            <person name="Rozas J."/>
            <person name="Rubenfield M.J."/>
            <person name="Ruiz A."/>
            <person name="Russo S."/>
            <person name="Salzberg S.L."/>
            <person name="Sanchez-Gracia A."/>
            <person name="Saranga D.J."/>
            <person name="Sato H."/>
            <person name="Schaeffer S.W."/>
            <person name="Schatz M.C."/>
            <person name="Schlenke T."/>
            <person name="Schwartz R."/>
            <person name="Segarra C."/>
            <person name="Singh R.S."/>
            <person name="Sirot L."/>
            <person name="Sirota M."/>
            <person name="Sisneros N.B."/>
            <person name="Smith C.D."/>
            <person name="Smith T.F."/>
            <person name="Spieth J."/>
            <person name="Stage D.E."/>
            <person name="Stark A."/>
            <person name="Stephan W."/>
            <person name="Strausberg R.L."/>
            <person name="Strempel S."/>
            <person name="Sturgill D."/>
            <person name="Sutton G."/>
            <person name="Sutton G.G."/>
            <person name="Tao W."/>
            <person name="Teichmann S."/>
            <person name="Tobari Y.N."/>
            <person name="Tomimura Y."/>
            <person name="Tsolas J.M."/>
            <person name="Valente V.L."/>
            <person name="Venter E."/>
            <person name="Venter J.C."/>
            <person name="Vicario S."/>
            <person name="Vieira F.G."/>
            <person name="Vilella A.J."/>
            <person name="Villasante A."/>
            <person name="Walenz B."/>
            <person name="Wang J."/>
            <person name="Wasserman M."/>
            <person name="Watts T."/>
            <person name="Wilson D."/>
            <person name="Wilson R.K."/>
            <person name="Wing R.A."/>
            <person name="Wolfner M.F."/>
            <person name="Wong A."/>
            <person name="Wong G.K."/>
            <person name="Wu C.I."/>
            <person name="Wu G."/>
            <person name="Yamamoto D."/>
            <person name="Yang H.P."/>
            <person name="Yang S.P."/>
            <person name="Yorke J.A."/>
            <person name="Yoshida K."/>
            <person name="Zdobnov E."/>
            <person name="Zhang P."/>
            <person name="Zhang Y."/>
            <person name="Zimin A.V."/>
            <person name="Baldwin J."/>
            <person name="Abdouelleil A."/>
            <person name="Abdulkadir J."/>
            <person name="Abebe A."/>
            <person name="Abera B."/>
            <person name="Abreu J."/>
            <person name="Acer S.C."/>
            <person name="Aftuck L."/>
            <person name="Alexander A."/>
            <person name="An P."/>
            <person name="Anderson E."/>
            <person name="Anderson S."/>
            <person name="Arachi H."/>
            <person name="Azer M."/>
            <person name="Bachantsang P."/>
            <person name="Barry A."/>
            <person name="Bayul T."/>
            <person name="Berlin A."/>
            <person name="Bessette D."/>
            <person name="Bloom T."/>
            <person name="Blye J."/>
            <person name="Boguslavskiy L."/>
            <person name="Bonnet C."/>
            <person name="Boukhgalter B."/>
            <person name="Bourzgui I."/>
            <person name="Brown A."/>
            <person name="Cahill P."/>
            <person name="Channer S."/>
            <person name="Cheshatsang Y."/>
            <person name="Chuda L."/>
            <person name="Citroen M."/>
            <person name="Collymore A."/>
            <person name="Cooke P."/>
            <person name="Costello M."/>
            <person name="D'Aco K."/>
            <person name="Daza R."/>
            <person name="De Haan G."/>
            <person name="DeGray S."/>
            <person name="DeMaso C."/>
            <person name="Dhargay N."/>
            <person name="Dooley K."/>
            <person name="Dooley E."/>
            <person name="Doricent M."/>
            <person name="Dorje P."/>
            <person name="Dorjee K."/>
            <person name="Dupes A."/>
            <person name="Elong R."/>
            <person name="Falk J."/>
            <person name="Farina A."/>
            <person name="Faro S."/>
            <person name="Ferguson D."/>
            <person name="Fisher S."/>
            <person name="Foley C.D."/>
            <person name="Franke A."/>
            <person name="Friedrich D."/>
            <person name="Gadbois L."/>
            <person name="Gearin G."/>
            <person name="Gearin C.R."/>
            <person name="Giannoukos G."/>
            <person name="Goode T."/>
            <person name="Graham J."/>
            <person name="Grandbois E."/>
            <person name="Grewal S."/>
            <person name="Gyaltsen K."/>
            <person name="Hafez N."/>
            <person name="Hagos B."/>
            <person name="Hall J."/>
            <person name="Henson C."/>
            <person name="Hollinger A."/>
            <person name="Honan T."/>
            <person name="Huard M.D."/>
            <person name="Hughes L."/>
            <person name="Hurhula B."/>
            <person name="Husby M.E."/>
            <person name="Kamat A."/>
            <person name="Kanga B."/>
            <person name="Kashin S."/>
            <person name="Khazanovich D."/>
            <person name="Kisner P."/>
            <person name="Lance K."/>
            <person name="Lara M."/>
            <person name="Lee W."/>
            <person name="Lennon N."/>
            <person name="Letendre F."/>
            <person name="LeVine R."/>
            <person name="Lipovsky A."/>
            <person name="Liu X."/>
            <person name="Liu J."/>
            <person name="Liu S."/>
            <person name="Lokyitsang T."/>
            <person name="Lokyitsang Y."/>
            <person name="Lubonja R."/>
            <person name="Lui A."/>
            <person name="MacDonald P."/>
            <person name="Magnisalis V."/>
            <person name="Maru K."/>
            <person name="Matthews C."/>
            <person name="McCusker W."/>
            <person name="McDonough S."/>
            <person name="Mehta T."/>
            <person name="Meldrim J."/>
            <person name="Meneus L."/>
            <person name="Mihai O."/>
            <person name="Mihalev A."/>
            <person name="Mihova T."/>
            <person name="Mittelman R."/>
            <person name="Mlenga V."/>
            <person name="Montmayeur A."/>
            <person name="Mulrain L."/>
            <person name="Navidi A."/>
            <person name="Naylor J."/>
            <person name="Negash T."/>
            <person name="Nguyen T."/>
            <person name="Nguyen N."/>
            <person name="Nicol R."/>
            <person name="Norbu C."/>
            <person name="Norbu N."/>
            <person name="Novod N."/>
            <person name="O'Neill B."/>
            <person name="Osman S."/>
            <person name="Markiewicz E."/>
            <person name="Oyono O.L."/>
            <person name="Patti C."/>
            <person name="Phunkhang P."/>
            <person name="Pierre F."/>
            <person name="Priest M."/>
            <person name="Raghuraman S."/>
            <person name="Rege F."/>
            <person name="Reyes R."/>
            <person name="Rise C."/>
            <person name="Rogov P."/>
            <person name="Ross K."/>
            <person name="Ryan E."/>
            <person name="Settipalli S."/>
            <person name="Shea T."/>
            <person name="Sherpa N."/>
            <person name="Shi L."/>
            <person name="Shih D."/>
            <person name="Sparrow T."/>
            <person name="Spaulding J."/>
            <person name="Stalker J."/>
            <person name="Stange-Thomann N."/>
            <person name="Stavropoulos S."/>
            <person name="Stone C."/>
            <person name="Strader C."/>
            <person name="Tesfaye S."/>
            <person name="Thomson T."/>
            <person name="Thoulutsang Y."/>
            <person name="Thoulutsang D."/>
            <person name="Topham K."/>
            <person name="Topping I."/>
            <person name="Tsamla T."/>
            <person name="Vassiliev H."/>
            <person name="Vo A."/>
            <person name="Wangchuk T."/>
            <person name="Wangdi T."/>
            <person name="Weiand M."/>
            <person name="Wilkinson J."/>
            <person name="Wilson A."/>
            <person name="Yadav S."/>
            <person name="Young G."/>
            <person name="Yu Q."/>
            <person name="Zembek L."/>
            <person name="Zhong D."/>
            <person name="Zimmer A."/>
            <person name="Zwirko Z."/>
            <person name="Jaffe D.B."/>
            <person name="Alvarez P."/>
            <person name="Brockman W."/>
            <person name="Butler J."/>
            <person name="Chin C."/>
            <person name="Gnerre S."/>
            <person name="Grabherr M."/>
            <person name="Kleber M."/>
            <person name="Mauceli E."/>
            <person name="MacCallum I."/>
        </authorList>
    </citation>
    <scope>NUCLEOTIDE SEQUENCE [LARGE SCALE GENOMIC DNA]</scope>
    <source>
        <strain evidence="2">Tucson 15287-2541.00</strain>
    </source>
</reference>
<name>B4J212_DROGR</name>
<organism evidence="2">
    <name type="scientific">Drosophila grimshawi</name>
    <name type="common">Hawaiian fruit fly</name>
    <name type="synonym">Idiomyia grimshawi</name>
    <dbReference type="NCBI Taxonomy" id="7222"/>
    <lineage>
        <taxon>Eukaryota</taxon>
        <taxon>Metazoa</taxon>
        <taxon>Ecdysozoa</taxon>
        <taxon>Arthropoda</taxon>
        <taxon>Hexapoda</taxon>
        <taxon>Insecta</taxon>
        <taxon>Pterygota</taxon>
        <taxon>Neoptera</taxon>
        <taxon>Endopterygota</taxon>
        <taxon>Diptera</taxon>
        <taxon>Brachycera</taxon>
        <taxon>Muscomorpha</taxon>
        <taxon>Ephydroidea</taxon>
        <taxon>Drosophilidae</taxon>
        <taxon>Drosophila</taxon>
        <taxon>Hawaiian Drosophila</taxon>
    </lineage>
</organism>
<dbReference type="OrthoDB" id="7850102at2759"/>
<protein>
    <submittedName>
        <fullName evidence="1">GH15496</fullName>
    </submittedName>
</protein>
<gene>
    <name evidence="1" type="primary">Dgri\GH15496</name>
    <name evidence="1" type="ORF">Dgri_GH15496</name>
</gene>
<keyword evidence="2" id="KW-1185">Reference proteome</keyword>
<dbReference type="eggNOG" id="ENOG502T8ZD">
    <property type="taxonomic scope" value="Eukaryota"/>
</dbReference>
<dbReference type="Proteomes" id="UP000001070">
    <property type="component" value="Unassembled WGS sequence"/>
</dbReference>
<evidence type="ECO:0000313" key="1">
    <source>
        <dbReference type="EMBL" id="EDV95937.1"/>
    </source>
</evidence>
<proteinExistence type="predicted"/>
<accession>B4J212</accession>